<dbReference type="SUPFAM" id="SSF75005">
    <property type="entry name" value="Arabinanase/levansucrase/invertase"/>
    <property type="match status" value="1"/>
</dbReference>
<gene>
    <name evidence="1" type="ORF">Pla110_01560</name>
</gene>
<dbReference type="EMBL" id="CP036281">
    <property type="protein sequence ID" value="QDU78452.1"/>
    <property type="molecule type" value="Genomic_DNA"/>
</dbReference>
<reference evidence="1 2" key="1">
    <citation type="submission" date="2019-02" db="EMBL/GenBank/DDBJ databases">
        <title>Deep-cultivation of Planctomycetes and their phenomic and genomic characterization uncovers novel biology.</title>
        <authorList>
            <person name="Wiegand S."/>
            <person name="Jogler M."/>
            <person name="Boedeker C."/>
            <person name="Pinto D."/>
            <person name="Vollmers J."/>
            <person name="Rivas-Marin E."/>
            <person name="Kohn T."/>
            <person name="Peeters S.H."/>
            <person name="Heuer A."/>
            <person name="Rast P."/>
            <person name="Oberbeckmann S."/>
            <person name="Bunk B."/>
            <person name="Jeske O."/>
            <person name="Meyerdierks A."/>
            <person name="Storesund J.E."/>
            <person name="Kallscheuer N."/>
            <person name="Luecker S."/>
            <person name="Lage O.M."/>
            <person name="Pohl T."/>
            <person name="Merkel B.J."/>
            <person name="Hornburger P."/>
            <person name="Mueller R.-W."/>
            <person name="Bruemmer F."/>
            <person name="Labrenz M."/>
            <person name="Spormann A.M."/>
            <person name="Op den Camp H."/>
            <person name="Overmann J."/>
            <person name="Amann R."/>
            <person name="Jetten M.S.M."/>
            <person name="Mascher T."/>
            <person name="Medema M.H."/>
            <person name="Devos D.P."/>
            <person name="Kaster A.-K."/>
            <person name="Ovreas L."/>
            <person name="Rohde M."/>
            <person name="Galperin M.Y."/>
            <person name="Jogler C."/>
        </authorList>
    </citation>
    <scope>NUCLEOTIDE SEQUENCE [LARGE SCALE GENOMIC DNA]</scope>
    <source>
        <strain evidence="1 2">Pla110</strain>
    </source>
</reference>
<dbReference type="OrthoDB" id="180690at2"/>
<dbReference type="RefSeq" id="WP_144992219.1">
    <property type="nucleotide sequence ID" value="NZ_CP036281.1"/>
</dbReference>
<name>A0A518CGV1_9PLAN</name>
<evidence type="ECO:0000313" key="1">
    <source>
        <dbReference type="EMBL" id="QDU78452.1"/>
    </source>
</evidence>
<dbReference type="AlphaFoldDB" id="A0A518CGV1"/>
<proteinExistence type="predicted"/>
<dbReference type="InterPro" id="IPR023296">
    <property type="entry name" value="Glyco_hydro_beta-prop_sf"/>
</dbReference>
<protein>
    <recommendedName>
        <fullName evidence="3">Glycosyl hydrolases family 43</fullName>
    </recommendedName>
</protein>
<keyword evidence="2" id="KW-1185">Reference proteome</keyword>
<dbReference type="KEGG" id="plon:Pla110_01560"/>
<evidence type="ECO:0008006" key="3">
    <source>
        <dbReference type="Google" id="ProtNLM"/>
    </source>
</evidence>
<evidence type="ECO:0000313" key="2">
    <source>
        <dbReference type="Proteomes" id="UP000317178"/>
    </source>
</evidence>
<accession>A0A518CGV1</accession>
<sequence>MKSFFLVTASLYFTLTIALCVAEEVSEKQALNIGGDKQLLIDDLFFEQSENIHLAMHPAHKTGEHNLVRDRPWENATLNWFSFLEDDGVYRMWYECYDVEGWPTINDTSFCYCESKDGIHWTKPELGLFEYQGSKANNVLFRQIGPEGAHSRVHGACVFIDSSAPPESRYKAISQGMFPTPPDYRIAGMYSPDGIKWTRYPKPICNLFADSQFSGFWDDSKKKYSIYGRVPHRGRALGRAESEDFEHFPDLSLVLAPDDNDPPESDLYNSAATKYQFADGVYFMFPSLFQHDTQTLDIRLAVSRDGIKWTYPDQKTPFIPLGKEGEFDSGSLYMGQGMIRHEDELYLYYGGSQLNHAEGQLENLTQPTGSRIFSRVTVPLDRFVSAEADAKGGYFITPPLIFEGNTLELNSEIHDDGYVRVAVLDIEGQPFKNRRAEDCLPVSGRKNVKQVFWKTDGDVSAYAGKPVRLRIELSNANLYSLQFKQGYPYQVK</sequence>
<organism evidence="1 2">
    <name type="scientific">Polystyrenella longa</name>
    <dbReference type="NCBI Taxonomy" id="2528007"/>
    <lineage>
        <taxon>Bacteria</taxon>
        <taxon>Pseudomonadati</taxon>
        <taxon>Planctomycetota</taxon>
        <taxon>Planctomycetia</taxon>
        <taxon>Planctomycetales</taxon>
        <taxon>Planctomycetaceae</taxon>
        <taxon>Polystyrenella</taxon>
    </lineage>
</organism>
<dbReference type="Proteomes" id="UP000317178">
    <property type="component" value="Chromosome"/>
</dbReference>
<dbReference type="Gene3D" id="2.115.10.20">
    <property type="entry name" value="Glycosyl hydrolase domain, family 43"/>
    <property type="match status" value="2"/>
</dbReference>